<feature type="region of interest" description="Disordered" evidence="1">
    <location>
        <begin position="287"/>
        <end position="307"/>
    </location>
</feature>
<name>A0ABU2H7S1_9ACTN</name>
<sequence>MRRFEWRDTIHRLDAKEDCVRIRQILTAHEFPWDMNRALGLALYRTYAVPSIGELLYQTGEFTERPQKRYDDTGLLLGTMLRYGFTEGEGREALKRMNQMHRSYDISNDDYRYVLSAFVVMPVRWLNDCGFGWRRLTEHEIASTVHYYRLMGHYMGIRDIPEDYAGFERLLDDYEREHFAYTPGARAVSDATLDLMASFYSPRMAGVMRKFTLALIDDSLIEAFRYDRPSAAWRWAARSALRTRAWIVRFMRPRTEPFWPEDNPNFRSYPNGFDVRQMGTFPAGCPVPHEQAGANQSEVEAQDGRSE</sequence>
<reference evidence="4" key="1">
    <citation type="submission" date="2023-07" db="EMBL/GenBank/DDBJ databases">
        <title>Novel species in the genus Lipingzhangella isolated from Sambhar Salt Lake.</title>
        <authorList>
            <person name="Jiya N."/>
            <person name="Kajale S."/>
            <person name="Sharma A."/>
        </authorList>
    </citation>
    <scope>NUCLEOTIDE SEQUENCE [LARGE SCALE GENOMIC DNA]</scope>
    <source>
        <strain evidence="4">LS1_29</strain>
    </source>
</reference>
<comment type="caution">
    <text evidence="3">The sequence shown here is derived from an EMBL/GenBank/DDBJ whole genome shotgun (WGS) entry which is preliminary data.</text>
</comment>
<evidence type="ECO:0000313" key="4">
    <source>
        <dbReference type="Proteomes" id="UP001250214"/>
    </source>
</evidence>
<protein>
    <submittedName>
        <fullName evidence="3">Oxygenase MpaB family protein</fullName>
        <ecNumber evidence="3">1.-.-.-</ecNumber>
    </submittedName>
</protein>
<dbReference type="PANTHER" id="PTHR36124:SF1">
    <property type="entry name" value="ER-BOUND OXYGENASE MPAB_MPAB'_RUBBER OXYGENASE CATALYTIC DOMAIN-CONTAINING PROTEIN"/>
    <property type="match status" value="1"/>
</dbReference>
<dbReference type="Pfam" id="PF09995">
    <property type="entry name" value="MPAB_Lcp_cat"/>
    <property type="match status" value="1"/>
</dbReference>
<dbReference type="EC" id="1.-.-.-" evidence="3"/>
<evidence type="ECO:0000256" key="1">
    <source>
        <dbReference type="SAM" id="MobiDB-lite"/>
    </source>
</evidence>
<organism evidence="3 4">
    <name type="scientific">Lipingzhangella rawalii</name>
    <dbReference type="NCBI Taxonomy" id="2055835"/>
    <lineage>
        <taxon>Bacteria</taxon>
        <taxon>Bacillati</taxon>
        <taxon>Actinomycetota</taxon>
        <taxon>Actinomycetes</taxon>
        <taxon>Streptosporangiales</taxon>
        <taxon>Nocardiopsidaceae</taxon>
        <taxon>Lipingzhangella</taxon>
    </lineage>
</organism>
<evidence type="ECO:0000313" key="3">
    <source>
        <dbReference type="EMBL" id="MDS1271347.1"/>
    </source>
</evidence>
<keyword evidence="4" id="KW-1185">Reference proteome</keyword>
<proteinExistence type="predicted"/>
<evidence type="ECO:0000259" key="2">
    <source>
        <dbReference type="Pfam" id="PF09995"/>
    </source>
</evidence>
<dbReference type="Proteomes" id="UP001250214">
    <property type="component" value="Unassembled WGS sequence"/>
</dbReference>
<feature type="domain" description="ER-bound oxygenase mpaB/mpaB'/Rubber oxygenase catalytic" evidence="2">
    <location>
        <begin position="40"/>
        <end position="243"/>
    </location>
</feature>
<gene>
    <name evidence="3" type="ORF">RIF23_13675</name>
</gene>
<keyword evidence="3" id="KW-0560">Oxidoreductase</keyword>
<dbReference type="EMBL" id="JAVLVT010000005">
    <property type="protein sequence ID" value="MDS1271347.1"/>
    <property type="molecule type" value="Genomic_DNA"/>
</dbReference>
<dbReference type="InterPro" id="IPR046366">
    <property type="entry name" value="MPAB"/>
</dbReference>
<accession>A0ABU2H7S1</accession>
<dbReference type="PANTHER" id="PTHR36124">
    <property type="match status" value="1"/>
</dbReference>
<dbReference type="RefSeq" id="WP_310912872.1">
    <property type="nucleotide sequence ID" value="NZ_JAVLVT010000005.1"/>
</dbReference>
<dbReference type="InterPro" id="IPR018713">
    <property type="entry name" value="MPAB/Lcp_cat_dom"/>
</dbReference>
<dbReference type="GO" id="GO:0016491">
    <property type="term" value="F:oxidoreductase activity"/>
    <property type="evidence" value="ECO:0007669"/>
    <property type="project" value="UniProtKB-KW"/>
</dbReference>